<name>A0A317E1I0_9PROT</name>
<evidence type="ECO:0000256" key="1">
    <source>
        <dbReference type="SAM" id="MobiDB-lite"/>
    </source>
</evidence>
<evidence type="ECO:0000313" key="2">
    <source>
        <dbReference type="EMBL" id="PWR19005.1"/>
    </source>
</evidence>
<organism evidence="2 3">
    <name type="scientific">Zavarzinia compransoris</name>
    <dbReference type="NCBI Taxonomy" id="1264899"/>
    <lineage>
        <taxon>Bacteria</taxon>
        <taxon>Pseudomonadati</taxon>
        <taxon>Pseudomonadota</taxon>
        <taxon>Alphaproteobacteria</taxon>
        <taxon>Rhodospirillales</taxon>
        <taxon>Zavarziniaceae</taxon>
        <taxon>Zavarzinia</taxon>
    </lineage>
</organism>
<reference evidence="3" key="1">
    <citation type="submission" date="2018-05" db="EMBL/GenBank/DDBJ databases">
        <title>Zavarzinia sp. HR-AS.</title>
        <authorList>
            <person name="Lee Y."/>
            <person name="Jeon C.O."/>
        </authorList>
    </citation>
    <scope>NUCLEOTIDE SEQUENCE [LARGE SCALE GENOMIC DNA]</scope>
    <source>
        <strain evidence="3">DSM 1231</strain>
    </source>
</reference>
<comment type="caution">
    <text evidence="2">The sequence shown here is derived from an EMBL/GenBank/DDBJ whole genome shotgun (WGS) entry which is preliminary data.</text>
</comment>
<protein>
    <submittedName>
        <fullName evidence="2">Uncharacterized protein</fullName>
    </submittedName>
</protein>
<dbReference type="EMBL" id="QGLF01000005">
    <property type="protein sequence ID" value="PWR19005.1"/>
    <property type="molecule type" value="Genomic_DNA"/>
</dbReference>
<keyword evidence="3" id="KW-1185">Reference proteome</keyword>
<accession>A0A317E1I0</accession>
<evidence type="ECO:0000313" key="3">
    <source>
        <dbReference type="Proteomes" id="UP000246077"/>
    </source>
</evidence>
<dbReference type="AlphaFoldDB" id="A0A317E1I0"/>
<dbReference type="Proteomes" id="UP000246077">
    <property type="component" value="Unassembled WGS sequence"/>
</dbReference>
<sequence>MSVPLALALATCAPKARESCYDRLWSPLMPLGGIVDPATRAAACVILAMDKSDIEIVSSARQQALETGKPVARTYDPAPGAGTTGKRSLRVGPPVPAPDREGFTMCRHIHTDFSIKGVEGKVRETALICRDADGDDQIVDAALR</sequence>
<feature type="region of interest" description="Disordered" evidence="1">
    <location>
        <begin position="67"/>
        <end position="97"/>
    </location>
</feature>
<proteinExistence type="predicted"/>
<gene>
    <name evidence="2" type="ORF">DKG75_18735</name>
</gene>